<accession>A0A2G9WYU2</accession>
<dbReference type="EMBL" id="NQVN01000003">
    <property type="protein sequence ID" value="PIO99888.1"/>
    <property type="molecule type" value="Genomic_DNA"/>
</dbReference>
<sequence length="1313" mass="136892">MPGKAARTGGSGYNHFRIRPLAPWRGLDRWRHLELKLDEHLTIDEGRQLWAPDAAASARLDAVRLALADGNWTAGFAEFERRPFASPSDRPRWNGMRSPAARVVVFAEEHECDTLAFARFLPELAARVLSLTLAVPSGQRTRLSSFAAAFGNLPLVDVAGLPPHDLVLPLASAPAVLGLSPDSVPPPRLLPPSPRTGTTIGVALAPSPWGGGSEAAPDGIAAVLRQAFPGFRLLALDRAAARRLGGEMADADPATLAGLDLVVATDGPAAHAAGVAGVPLWLLLDEAPHWLWGRRGRLSRWYPAARLFRAGGPGWQGVTEALASEAKALAAPGLSDIAALDRLAAAAEGVEGASAAGAALPFAARLVALDPADPAAWARLAGLLLRVGETVDADRALDAGLSAGARHVPLLLLAARRDLEQGKPAAALRHADRALGVDPACIDALRARAAAFAALGEPARAEFALRQAVQAAPHRADLLVAWGEALRKLGDARGACRAFERAVIAEDGADARLGLGRLAATAGETGLALHFLGSAVACDGGHSEAAMEFALALSAAGRGREAIDVLRRLVARRPVPAARAFLGELLLASGDFAAGLAEFEWRRGEAPALPALSDLAGRDVVLTAEGDAGVLIRFLRFVPALKAADAASVRIAGADELAPLLADIDGIDGTGEASDGDLVLPVMSLPALLGLAARDLPASRRSLAADPVAVTNAARAFAHLEGFRVGLALDGLAGTADIAALATLPNVAFVALDTSAVARVPDAWPLAAARVDFDRIAAALPNLDAVVASAGSPVAALAGAVGRPAFVVGPDRDDWLWLEEDGRTPWFPATRLFRRRPGEAAGDPWSRLVAALAAFAAGDRAVPFRADPAPAADVPAEGDDLPPAVMLARAGLAALAGRDDHRAVLLLGDAIAAGAAEPDLREKLAAALLRIGERDRAGNLLATLVAEAPTAERLVELSDAGRLGGRPEEALAHAERAAELRPDLARAHRAVGKALVALGRAGEALLSYGRASALAPTDPELAMDEAEALLIAGDYRRGFARAEVRWQAAELLPRRFSAPRWTGEDIGGRTLFVHGERDLGLDIAFARFLPQLVARGPRLVLEVRPALTDLFRRLDLGSNVTVVEQGRRLPPYDLEVPLRSLPHVFGTERDGLPPSALFRPDPLRVDAWRHLAGGDGRPAVGLYWRSAADAACLAPLAGLDGVRLFALDRRTGRASLAALPKGLAVEPLGDRLGGFVETAAAMTALDAIVAPVSATAHLAATLGRPTVVIDPSATDWLWAGEGGAPWYPAARILRHGDDLAGLLRDLLPERSAP</sequence>
<comment type="caution">
    <text evidence="1">The sequence shown here is derived from an EMBL/GenBank/DDBJ whole genome shotgun (WGS) entry which is preliminary data.</text>
</comment>
<dbReference type="InterPro" id="IPR011990">
    <property type="entry name" value="TPR-like_helical_dom_sf"/>
</dbReference>
<protein>
    <submittedName>
        <fullName evidence="1">Uncharacterized protein</fullName>
    </submittedName>
</protein>
<evidence type="ECO:0000313" key="2">
    <source>
        <dbReference type="Proteomes" id="UP000231070"/>
    </source>
</evidence>
<dbReference type="SUPFAM" id="SSF48452">
    <property type="entry name" value="TPR-like"/>
    <property type="match status" value="2"/>
</dbReference>
<dbReference type="Gene3D" id="3.40.50.2000">
    <property type="entry name" value="Glycogen Phosphorylase B"/>
    <property type="match status" value="1"/>
</dbReference>
<organism evidence="1 2">
    <name type="scientific">Pleomorphomonas carboxyditropha</name>
    <dbReference type="NCBI Taxonomy" id="2023338"/>
    <lineage>
        <taxon>Bacteria</taxon>
        <taxon>Pseudomonadati</taxon>
        <taxon>Pseudomonadota</taxon>
        <taxon>Alphaproteobacteria</taxon>
        <taxon>Hyphomicrobiales</taxon>
        <taxon>Pleomorphomonadaceae</taxon>
        <taxon>Pleomorphomonas</taxon>
    </lineage>
</organism>
<dbReference type="PANTHER" id="PTHR44998:SF1">
    <property type="entry name" value="UDP-N-ACETYLGLUCOSAMINE--PEPTIDE N-ACETYLGLUCOSAMINYLTRANSFERASE 110 KDA SUBUNIT"/>
    <property type="match status" value="1"/>
</dbReference>
<dbReference type="SMART" id="SM00028">
    <property type="entry name" value="TPR"/>
    <property type="match status" value="5"/>
</dbReference>
<dbReference type="InterPro" id="IPR019734">
    <property type="entry name" value="TPR_rpt"/>
</dbReference>
<dbReference type="Proteomes" id="UP000231070">
    <property type="component" value="Unassembled WGS sequence"/>
</dbReference>
<proteinExistence type="predicted"/>
<keyword evidence="2" id="KW-1185">Reference proteome</keyword>
<dbReference type="PANTHER" id="PTHR44998">
    <property type="match status" value="1"/>
</dbReference>
<name>A0A2G9WYU2_9HYPH</name>
<dbReference type="SUPFAM" id="SSF53756">
    <property type="entry name" value="UDP-Glycosyltransferase/glycogen phosphorylase"/>
    <property type="match status" value="1"/>
</dbReference>
<reference evidence="1 2" key="1">
    <citation type="submission" date="2017-08" db="EMBL/GenBank/DDBJ databases">
        <title>Pleomorphomonas carboxidotrophicus sp. nov., a new mesophilic hydrogenogenic carboxidotroph.</title>
        <authorList>
            <person name="Esquivel-Elizondo S."/>
            <person name="Krajmalnik-Brown R."/>
            <person name="Maldonado J."/>
        </authorList>
    </citation>
    <scope>NUCLEOTIDE SEQUENCE [LARGE SCALE GENOMIC DNA]</scope>
    <source>
        <strain evidence="1 2">SVCO-16</strain>
    </source>
</reference>
<evidence type="ECO:0000313" key="1">
    <source>
        <dbReference type="EMBL" id="PIO99888.1"/>
    </source>
</evidence>
<dbReference type="Gene3D" id="1.25.40.10">
    <property type="entry name" value="Tetratricopeptide repeat domain"/>
    <property type="match status" value="3"/>
</dbReference>
<gene>
    <name evidence="1" type="ORF">CJ014_08265</name>
</gene>